<dbReference type="Pfam" id="PF05577">
    <property type="entry name" value="Peptidase_S28"/>
    <property type="match status" value="1"/>
</dbReference>
<evidence type="ECO:0000313" key="8">
    <source>
        <dbReference type="Proteomes" id="UP000252519"/>
    </source>
</evidence>
<keyword evidence="6" id="KW-0325">Glycoprotein</keyword>
<dbReference type="GO" id="GO:0008239">
    <property type="term" value="F:dipeptidyl-peptidase activity"/>
    <property type="evidence" value="ECO:0007669"/>
    <property type="project" value="TreeGrafter"/>
</dbReference>
<dbReference type="InterPro" id="IPR008758">
    <property type="entry name" value="Peptidase_S28"/>
</dbReference>
<dbReference type="AlphaFoldDB" id="A0A368GTU7"/>
<keyword evidence="8" id="KW-1185">Reference proteome</keyword>
<dbReference type="InterPro" id="IPR042269">
    <property type="entry name" value="Ser_carbopepase_S28_SKS"/>
</dbReference>
<evidence type="ECO:0000313" key="7">
    <source>
        <dbReference type="EMBL" id="RCN47792.1"/>
    </source>
</evidence>
<accession>A0A368GTU7</accession>
<evidence type="ECO:0000256" key="3">
    <source>
        <dbReference type="ARBA" id="ARBA00022729"/>
    </source>
</evidence>
<dbReference type="Gene3D" id="3.40.50.1820">
    <property type="entry name" value="alpha/beta hydrolase"/>
    <property type="match status" value="1"/>
</dbReference>
<proteinExistence type="inferred from homology"/>
<comment type="caution">
    <text evidence="7">The sequence shown here is derived from an EMBL/GenBank/DDBJ whole genome shotgun (WGS) entry which is preliminary data.</text>
</comment>
<keyword evidence="3" id="KW-0732">Signal</keyword>
<keyword evidence="5" id="KW-0720">Serine protease</keyword>
<keyword evidence="7" id="KW-0121">Carboxypeptidase</keyword>
<evidence type="ECO:0000256" key="2">
    <source>
        <dbReference type="ARBA" id="ARBA00022670"/>
    </source>
</evidence>
<dbReference type="STRING" id="29170.A0A368GTU7"/>
<dbReference type="OrthoDB" id="2130629at2759"/>
<dbReference type="GO" id="GO:0006508">
    <property type="term" value="P:proteolysis"/>
    <property type="evidence" value="ECO:0007669"/>
    <property type="project" value="UniProtKB-KW"/>
</dbReference>
<protein>
    <submittedName>
        <fullName evidence="7">Serine carboxypeptidase S28</fullName>
    </submittedName>
</protein>
<evidence type="ECO:0000256" key="6">
    <source>
        <dbReference type="ARBA" id="ARBA00023180"/>
    </source>
</evidence>
<dbReference type="InterPro" id="IPR029058">
    <property type="entry name" value="AB_hydrolase_fold"/>
</dbReference>
<dbReference type="EMBL" id="JOJR01000056">
    <property type="protein sequence ID" value="RCN47792.1"/>
    <property type="molecule type" value="Genomic_DNA"/>
</dbReference>
<dbReference type="SUPFAM" id="SSF53474">
    <property type="entry name" value="alpha/beta-Hydrolases"/>
    <property type="match status" value="2"/>
</dbReference>
<dbReference type="Proteomes" id="UP000252519">
    <property type="component" value="Unassembled WGS sequence"/>
</dbReference>
<dbReference type="Gene3D" id="1.20.120.980">
    <property type="entry name" value="Serine carboxypeptidase S28, SKS domain"/>
    <property type="match status" value="1"/>
</dbReference>
<dbReference type="PANTHER" id="PTHR11010:SF38">
    <property type="entry name" value="LYSOSOMAL PRO-X CARBOXYPEPTIDASE"/>
    <property type="match status" value="1"/>
</dbReference>
<reference evidence="7 8" key="1">
    <citation type="submission" date="2014-10" db="EMBL/GenBank/DDBJ databases">
        <title>Draft genome of the hookworm Ancylostoma caninum.</title>
        <authorList>
            <person name="Mitreva M."/>
        </authorList>
    </citation>
    <scope>NUCLEOTIDE SEQUENCE [LARGE SCALE GENOMIC DNA]</scope>
    <source>
        <strain evidence="7 8">Baltimore</strain>
    </source>
</reference>
<evidence type="ECO:0000256" key="1">
    <source>
        <dbReference type="ARBA" id="ARBA00011079"/>
    </source>
</evidence>
<evidence type="ECO:0000256" key="5">
    <source>
        <dbReference type="ARBA" id="ARBA00022825"/>
    </source>
</evidence>
<keyword evidence="4" id="KW-0378">Hydrolase</keyword>
<organism evidence="7 8">
    <name type="scientific">Ancylostoma caninum</name>
    <name type="common">Dog hookworm</name>
    <dbReference type="NCBI Taxonomy" id="29170"/>
    <lineage>
        <taxon>Eukaryota</taxon>
        <taxon>Metazoa</taxon>
        <taxon>Ecdysozoa</taxon>
        <taxon>Nematoda</taxon>
        <taxon>Chromadorea</taxon>
        <taxon>Rhabditida</taxon>
        <taxon>Rhabditina</taxon>
        <taxon>Rhabditomorpha</taxon>
        <taxon>Strongyloidea</taxon>
        <taxon>Ancylostomatidae</taxon>
        <taxon>Ancylostomatinae</taxon>
        <taxon>Ancylostoma</taxon>
    </lineage>
</organism>
<dbReference type="GO" id="GO:0004180">
    <property type="term" value="F:carboxypeptidase activity"/>
    <property type="evidence" value="ECO:0007669"/>
    <property type="project" value="UniProtKB-KW"/>
</dbReference>
<comment type="similarity">
    <text evidence="1">Belongs to the peptidase S28 family.</text>
</comment>
<evidence type="ECO:0000256" key="4">
    <source>
        <dbReference type="ARBA" id="ARBA00022801"/>
    </source>
</evidence>
<dbReference type="PANTHER" id="PTHR11010">
    <property type="entry name" value="PROTEASE S28 PRO-X CARBOXYPEPTIDASE-RELATED"/>
    <property type="match status" value="1"/>
</dbReference>
<dbReference type="FunFam" id="1.20.120.980:FF:000007">
    <property type="entry name" value="Predicted protein"/>
    <property type="match status" value="1"/>
</dbReference>
<sequence>MLIFLALLVYGEAHMHIRDPSTWTPLRKQEGSELLRPKSSYKWSEEWLDNVPVDHFSFANKDSFKLRYFINTESYEQGGPIFLYTGNEGKLEGFAENTGFMWDIAPEFKAAVVFAEHRFYGKTQPYGGTSYNTTDHLGYLSSEQALADFRLKGAQNSAVIAFGGSYGGMLAAWIRTKYPHKVDGAIAASAPVFWFMDSNVPEDIYDKIVTRSFINSGCNHKAVEKGWRALQNLAKTGDGRSYLNQLFHLEEKSRLTSQDDHKFLAAFIREVFESMAMVNYPYPTEFLAPLPGWPVKEACKFLKNVPHSDEEAAKQLYEVTNLYYNHTGTTKSFCANAERCAGAFAALGDPMGWPWQSCTEMVMPLCGSGWPNDFFWKDCPFTVEGALENCKTWFQKIGFERSMLRPHWASQIYGTAFPSASNIVFSNGFLDPWSGGGWSLKPKVEGSLVSIILKQGAHHYDLRGAHPDDTEEVCEGGPPTREDAYQEMDRKSKVVEEFEDLEDIPLFVGVINVFLSNFRLLFTLLEPLRAITHKRQMEFTRATHTQYPSSVSRYHCDPGDPSSASKCQGKTKYGLKEGFGFQRETQKNNFFCLRFKMCANYAYGTMMLAIRSAWEATGMLGKTDRRFPSDKIAALVSTEADIGANSPTVQEPGVVKPVPSVFPVEALRKAIHSWRN</sequence>
<name>A0A368GTU7_ANCCA</name>
<dbReference type="GO" id="GO:0070008">
    <property type="term" value="F:serine-type exopeptidase activity"/>
    <property type="evidence" value="ECO:0007669"/>
    <property type="project" value="InterPro"/>
</dbReference>
<keyword evidence="2" id="KW-0645">Protease</keyword>
<gene>
    <name evidence="7" type="ORF">ANCCAN_06129</name>
</gene>